<evidence type="ECO:0000313" key="7">
    <source>
        <dbReference type="Proteomes" id="UP000007800"/>
    </source>
</evidence>
<dbReference type="GO" id="GO:0005737">
    <property type="term" value="C:cytoplasm"/>
    <property type="evidence" value="ECO:0007669"/>
    <property type="project" value="TreeGrafter"/>
</dbReference>
<keyword evidence="4" id="KW-0159">Chromosome partition</keyword>
<evidence type="ECO:0000256" key="1">
    <source>
        <dbReference type="ARBA" id="ARBA00000451"/>
    </source>
</evidence>
<accession>C5KEG0</accession>
<dbReference type="PANTHER" id="PTHR12792">
    <property type="entry name" value="EXTRA SPINDLE POLES 1-RELATED"/>
    <property type="match status" value="1"/>
</dbReference>
<dbReference type="GO" id="GO:0072686">
    <property type="term" value="C:mitotic spindle"/>
    <property type="evidence" value="ECO:0007669"/>
    <property type="project" value="TreeGrafter"/>
</dbReference>
<dbReference type="EMBL" id="GG672330">
    <property type="protein sequence ID" value="EER17098.1"/>
    <property type="molecule type" value="Genomic_DNA"/>
</dbReference>
<dbReference type="EC" id="3.4.22.49" evidence="2"/>
<dbReference type="GO" id="GO:0005634">
    <property type="term" value="C:nucleus"/>
    <property type="evidence" value="ECO:0007669"/>
    <property type="project" value="InterPro"/>
</dbReference>
<dbReference type="GO" id="GO:0004197">
    <property type="term" value="F:cysteine-type endopeptidase activity"/>
    <property type="evidence" value="ECO:0007669"/>
    <property type="project" value="InterPro"/>
</dbReference>
<gene>
    <name evidence="6" type="ORF">Pmar_PMAR009532</name>
</gene>
<dbReference type="InParanoid" id="C5KEG0"/>
<dbReference type="PROSITE" id="PS51700">
    <property type="entry name" value="SEPARIN"/>
    <property type="match status" value="1"/>
</dbReference>
<reference evidence="6 7" key="1">
    <citation type="submission" date="2008-07" db="EMBL/GenBank/DDBJ databases">
        <authorList>
            <person name="El-Sayed N."/>
            <person name="Caler E."/>
            <person name="Inman J."/>
            <person name="Amedeo P."/>
            <person name="Hass B."/>
            <person name="Wortman J."/>
        </authorList>
    </citation>
    <scope>NUCLEOTIDE SEQUENCE [LARGE SCALE GENOMIC DNA]</scope>
    <source>
        <strain evidence="7">ATCC 50983 / TXsc</strain>
    </source>
</reference>
<feature type="domain" description="Peptidase C50" evidence="5">
    <location>
        <begin position="147"/>
        <end position="241"/>
    </location>
</feature>
<evidence type="ECO:0000256" key="3">
    <source>
        <dbReference type="ARBA" id="ARBA00022801"/>
    </source>
</evidence>
<dbReference type="GO" id="GO:0006508">
    <property type="term" value="P:proteolysis"/>
    <property type="evidence" value="ECO:0007669"/>
    <property type="project" value="InterPro"/>
</dbReference>
<evidence type="ECO:0000259" key="5">
    <source>
        <dbReference type="PROSITE" id="PS51700"/>
    </source>
</evidence>
<evidence type="ECO:0000256" key="4">
    <source>
        <dbReference type="ARBA" id="ARBA00022829"/>
    </source>
</evidence>
<dbReference type="RefSeq" id="XP_002785302.1">
    <property type="nucleotide sequence ID" value="XM_002785256.1"/>
</dbReference>
<dbReference type="InterPro" id="IPR005314">
    <property type="entry name" value="Peptidase_C50"/>
</dbReference>
<organism evidence="7">
    <name type="scientific">Perkinsus marinus (strain ATCC 50983 / TXsc)</name>
    <dbReference type="NCBI Taxonomy" id="423536"/>
    <lineage>
        <taxon>Eukaryota</taxon>
        <taxon>Sar</taxon>
        <taxon>Alveolata</taxon>
        <taxon>Perkinsozoa</taxon>
        <taxon>Perkinsea</taxon>
        <taxon>Perkinsida</taxon>
        <taxon>Perkinsidae</taxon>
        <taxon>Perkinsus</taxon>
    </lineage>
</organism>
<evidence type="ECO:0000313" key="6">
    <source>
        <dbReference type="EMBL" id="EER17098.1"/>
    </source>
</evidence>
<dbReference type="GeneID" id="9053220"/>
<comment type="catalytic activity">
    <reaction evidence="1">
        <text>All bonds known to be hydrolyzed by this endopeptidase have arginine in P1 and an acidic residue in P4. P6 is often occupied by an acidic residue or by a hydroxy-amino-acid residue, the phosphorylation of which enhances cleavage.</text>
        <dbReference type="EC" id="3.4.22.49"/>
    </reaction>
</comment>
<dbReference type="OrthoDB" id="294848at2759"/>
<dbReference type="Pfam" id="PF03568">
    <property type="entry name" value="Separin_C"/>
    <property type="match status" value="1"/>
</dbReference>
<proteinExistence type="predicted"/>
<evidence type="ECO:0000256" key="2">
    <source>
        <dbReference type="ARBA" id="ARBA00012489"/>
    </source>
</evidence>
<keyword evidence="7" id="KW-1185">Reference proteome</keyword>
<dbReference type="AlphaFoldDB" id="C5KEG0"/>
<dbReference type="PANTHER" id="PTHR12792:SF0">
    <property type="entry name" value="SEPARIN"/>
    <property type="match status" value="1"/>
</dbReference>
<dbReference type="Proteomes" id="UP000007800">
    <property type="component" value="Unassembled WGS sequence"/>
</dbReference>
<name>C5KEG0_PERM5</name>
<dbReference type="GO" id="GO:0051307">
    <property type="term" value="P:meiotic chromosome separation"/>
    <property type="evidence" value="ECO:0007669"/>
    <property type="project" value="TreeGrafter"/>
</dbReference>
<keyword evidence="3" id="KW-0378">Hydrolase</keyword>
<protein>
    <recommendedName>
        <fullName evidence="2">separase</fullName>
        <ecNumber evidence="2">3.4.22.49</ecNumber>
    </recommendedName>
</protein>
<dbReference type="InterPro" id="IPR030397">
    <property type="entry name" value="SEPARIN_core_dom"/>
</dbReference>
<sequence length="331" mass="36029">MADVRQAVESKQDGSKFWRNRENFEGRAQKALERLKKDLLGDWSALLLLGGGPCVSPGVYLESHDNLPDDLASRKRIQSLRAVVELDAANERSPVSAVGPRVSPLYLFLAPCLMNLPIEFMLTGEHSIVRGGSINLLLPDGAASAVGKGGYYVIDPSGDLTESNKKLEPLLAGEFWEGRSGVDPPVEEVVGALASRRVFLYVGHSGGGQYWSTSGMEKRVLRADALLMGCASLRSSGTEGVRSRFEPIPPAYHYLVGGSTRVVGTLWEVLGRECDLFCIELLRTWCVTPKVRDDDDCESADLPTSTRLARSKVKLELLSGGAFVCYASRII</sequence>